<dbReference type="AlphaFoldDB" id="A0A0L8HE68"/>
<feature type="compositionally biased region" description="Basic and acidic residues" evidence="1">
    <location>
        <begin position="16"/>
        <end position="25"/>
    </location>
</feature>
<sequence>MNALCGKAHGLVVRAADSRSRDRGFESQTGNNSSVASTSTNISSYNHPFRHTTINTNTTLASISITIHHTTLNIATNVNNSIIIITTTTTSTTSTASISITTTTTIISITISSATVSITTTSIICVSIQINRQIFPLMHILVQSCTVSISLFYHWT</sequence>
<evidence type="ECO:0000313" key="2">
    <source>
        <dbReference type="EMBL" id="KOF87409.1"/>
    </source>
</evidence>
<proteinExistence type="predicted"/>
<organism evidence="2">
    <name type="scientific">Octopus bimaculoides</name>
    <name type="common">California two-spotted octopus</name>
    <dbReference type="NCBI Taxonomy" id="37653"/>
    <lineage>
        <taxon>Eukaryota</taxon>
        <taxon>Metazoa</taxon>
        <taxon>Spiralia</taxon>
        <taxon>Lophotrochozoa</taxon>
        <taxon>Mollusca</taxon>
        <taxon>Cephalopoda</taxon>
        <taxon>Coleoidea</taxon>
        <taxon>Octopodiformes</taxon>
        <taxon>Octopoda</taxon>
        <taxon>Incirrata</taxon>
        <taxon>Octopodidae</taxon>
        <taxon>Octopus</taxon>
    </lineage>
</organism>
<gene>
    <name evidence="2" type="ORF">OCBIM_22016897mg</name>
</gene>
<protein>
    <submittedName>
        <fullName evidence="2">Uncharacterized protein</fullName>
    </submittedName>
</protein>
<accession>A0A0L8HE68</accession>
<name>A0A0L8HE68_OCTBM</name>
<feature type="compositionally biased region" description="Low complexity" evidence="1">
    <location>
        <begin position="29"/>
        <end position="39"/>
    </location>
</feature>
<dbReference type="EMBL" id="KQ418420">
    <property type="protein sequence ID" value="KOF87409.1"/>
    <property type="molecule type" value="Genomic_DNA"/>
</dbReference>
<feature type="region of interest" description="Disordered" evidence="1">
    <location>
        <begin position="16"/>
        <end position="39"/>
    </location>
</feature>
<evidence type="ECO:0000256" key="1">
    <source>
        <dbReference type="SAM" id="MobiDB-lite"/>
    </source>
</evidence>
<reference evidence="2" key="1">
    <citation type="submission" date="2015-07" db="EMBL/GenBank/DDBJ databases">
        <title>MeaNS - Measles Nucleotide Surveillance Program.</title>
        <authorList>
            <person name="Tran T."/>
            <person name="Druce J."/>
        </authorList>
    </citation>
    <scope>NUCLEOTIDE SEQUENCE</scope>
    <source>
        <strain evidence="2">UCB-OBI-ISO-001</strain>
        <tissue evidence="2">Gonad</tissue>
    </source>
</reference>